<evidence type="ECO:0000313" key="2">
    <source>
        <dbReference type="Proteomes" id="UP001497680"/>
    </source>
</evidence>
<dbReference type="Proteomes" id="UP001497680">
    <property type="component" value="Unassembled WGS sequence"/>
</dbReference>
<evidence type="ECO:0000313" key="1">
    <source>
        <dbReference type="EMBL" id="KAI6088931.1"/>
    </source>
</evidence>
<accession>A0ACC0D8G0</accession>
<comment type="caution">
    <text evidence="1">The sequence shown here is derived from an EMBL/GenBank/DDBJ whole genome shotgun (WGS) entry which is preliminary data.</text>
</comment>
<gene>
    <name evidence="1" type="ORF">F4821DRAFT_232570</name>
</gene>
<reference evidence="1 2" key="1">
    <citation type="journal article" date="2022" name="New Phytol.">
        <title>Ecological generalism drives hyperdiversity of secondary metabolite gene clusters in xylarialean endophytes.</title>
        <authorList>
            <person name="Franco M.E.E."/>
            <person name="Wisecaver J.H."/>
            <person name="Arnold A.E."/>
            <person name="Ju Y.M."/>
            <person name="Slot J.C."/>
            <person name="Ahrendt S."/>
            <person name="Moore L.P."/>
            <person name="Eastman K.E."/>
            <person name="Scott K."/>
            <person name="Konkel Z."/>
            <person name="Mondo S.J."/>
            <person name="Kuo A."/>
            <person name="Hayes R.D."/>
            <person name="Haridas S."/>
            <person name="Andreopoulos B."/>
            <person name="Riley R."/>
            <person name="LaButti K."/>
            <person name="Pangilinan J."/>
            <person name="Lipzen A."/>
            <person name="Amirebrahimi M."/>
            <person name="Yan J."/>
            <person name="Adam C."/>
            <person name="Keymanesh K."/>
            <person name="Ng V."/>
            <person name="Louie K."/>
            <person name="Northen T."/>
            <person name="Drula E."/>
            <person name="Henrissat B."/>
            <person name="Hsieh H.M."/>
            <person name="Youens-Clark K."/>
            <person name="Lutzoni F."/>
            <person name="Miadlikowska J."/>
            <person name="Eastwood D.C."/>
            <person name="Hamelin R.C."/>
            <person name="Grigoriev I.V."/>
            <person name="U'Ren J.M."/>
        </authorList>
    </citation>
    <scope>NUCLEOTIDE SEQUENCE [LARGE SCALE GENOMIC DNA]</scope>
    <source>
        <strain evidence="1 2">ER1909</strain>
    </source>
</reference>
<organism evidence="1 2">
    <name type="scientific">Hypoxylon rubiginosum</name>
    <dbReference type="NCBI Taxonomy" id="110542"/>
    <lineage>
        <taxon>Eukaryota</taxon>
        <taxon>Fungi</taxon>
        <taxon>Dikarya</taxon>
        <taxon>Ascomycota</taxon>
        <taxon>Pezizomycotina</taxon>
        <taxon>Sordariomycetes</taxon>
        <taxon>Xylariomycetidae</taxon>
        <taxon>Xylariales</taxon>
        <taxon>Hypoxylaceae</taxon>
        <taxon>Hypoxylon</taxon>
    </lineage>
</organism>
<keyword evidence="2" id="KW-1185">Reference proteome</keyword>
<proteinExistence type="predicted"/>
<name>A0ACC0D8G0_9PEZI</name>
<sequence length="234" mass="26254">MARDTNAQGGAAPTPTPAQLKQAKQKAERDAAQEARIQKVIENANAKIGGRVNEGATPEENGRLLNAFVAEVYREDPERDWPMLTKGNKFIEEMRKQPFKLLYTDEDEDEEVESTRRQRRAPRKAVEPPKPRKRTREPEQPKEDVQSATFTVDEAAKVIQTLAQAPQPNGKKEEKTAAAPISTSTTADAPPSHDVPPPKKKRRTDNLESNLGKKWDARVDEFGRRATRGARQKQ</sequence>
<dbReference type="EMBL" id="MU394298">
    <property type="protein sequence ID" value="KAI6088931.1"/>
    <property type="molecule type" value="Genomic_DNA"/>
</dbReference>
<protein>
    <submittedName>
        <fullName evidence="1">Uncharacterized protein</fullName>
    </submittedName>
</protein>